<organism evidence="12 13">
    <name type="scientific">Apostasia shenzhenica</name>
    <dbReference type="NCBI Taxonomy" id="1088818"/>
    <lineage>
        <taxon>Eukaryota</taxon>
        <taxon>Viridiplantae</taxon>
        <taxon>Streptophyta</taxon>
        <taxon>Embryophyta</taxon>
        <taxon>Tracheophyta</taxon>
        <taxon>Spermatophyta</taxon>
        <taxon>Magnoliopsida</taxon>
        <taxon>Liliopsida</taxon>
        <taxon>Asparagales</taxon>
        <taxon>Orchidaceae</taxon>
        <taxon>Apostasioideae</taxon>
        <taxon>Apostasia</taxon>
    </lineage>
</organism>
<dbReference type="PANTHER" id="PTHR31832:SF68">
    <property type="entry name" value="B-BOX ZINC FINGER PROTEIN 22"/>
    <property type="match status" value="1"/>
</dbReference>
<keyword evidence="5" id="KW-0862">Zinc</keyword>
<feature type="compositionally biased region" description="Basic and acidic residues" evidence="10">
    <location>
        <begin position="121"/>
        <end position="135"/>
    </location>
</feature>
<dbReference type="Gene3D" id="3.30.160.60">
    <property type="entry name" value="Classic Zinc Finger"/>
    <property type="match status" value="1"/>
</dbReference>
<gene>
    <name evidence="12" type="ORF">AXF42_Ash007369</name>
</gene>
<keyword evidence="3" id="KW-0677">Repeat</keyword>
<feature type="region of interest" description="Disordered" evidence="10">
    <location>
        <begin position="203"/>
        <end position="253"/>
    </location>
</feature>
<sequence length="288" mass="31116">MKIQCNACEAAEAKVLCCADEAALCWECDEKVHAANKLAGKHQRVLLLSASSSSSSSSRIPKCDICQDASGYFFCLEDRALLCRNCDVAVHTVNPCVSAHQRFLLTGIQVGLDSTVPALSESKEQSAKGASERSPKPSKSNPSPISYSGEVNEAFSSQVNKEGSTGTLRAFFGGVSMAGTVTDWTLDEFFRFTDFSQNYGYTDNGSSKADSGKFGSSESSLLSRSFDEDMGPEDCMGQVPEIPSPPTATGLHWPKNSDYVASEFAAFVPDISMQNRTAPTKRRRLWHG</sequence>
<dbReference type="GO" id="GO:0006355">
    <property type="term" value="P:regulation of DNA-templated transcription"/>
    <property type="evidence" value="ECO:0007669"/>
    <property type="project" value="TreeGrafter"/>
</dbReference>
<keyword evidence="13" id="KW-1185">Reference proteome</keyword>
<feature type="compositionally biased region" description="Low complexity" evidence="10">
    <location>
        <begin position="212"/>
        <end position="224"/>
    </location>
</feature>
<evidence type="ECO:0000256" key="3">
    <source>
        <dbReference type="ARBA" id="ARBA00022737"/>
    </source>
</evidence>
<evidence type="ECO:0000313" key="13">
    <source>
        <dbReference type="Proteomes" id="UP000236161"/>
    </source>
</evidence>
<feature type="compositionally biased region" description="Low complexity" evidence="10">
    <location>
        <begin position="137"/>
        <end position="148"/>
    </location>
</feature>
<name>A0A2I0B9Z0_9ASPA</name>
<comment type="subcellular location">
    <subcellularLocation>
        <location evidence="1">Nucleus</location>
    </subcellularLocation>
</comment>
<dbReference type="Pfam" id="PF00643">
    <property type="entry name" value="zf-B_box"/>
    <property type="match status" value="2"/>
</dbReference>
<evidence type="ECO:0000256" key="8">
    <source>
        <dbReference type="ARBA" id="ARBA00023242"/>
    </source>
</evidence>
<dbReference type="PANTHER" id="PTHR31832">
    <property type="entry name" value="B-BOX ZINC FINGER PROTEIN 22"/>
    <property type="match status" value="1"/>
</dbReference>
<dbReference type="FunFam" id="3.30.160.60:FF:000589">
    <property type="entry name" value="B-box zinc finger protein 22"/>
    <property type="match status" value="1"/>
</dbReference>
<keyword evidence="2" id="KW-0479">Metal-binding</keyword>
<dbReference type="CDD" id="cd19821">
    <property type="entry name" value="Bbox1_BBX-like"/>
    <property type="match status" value="2"/>
</dbReference>
<dbReference type="OrthoDB" id="153872at2759"/>
<evidence type="ECO:0000256" key="7">
    <source>
        <dbReference type="ARBA" id="ARBA00023163"/>
    </source>
</evidence>
<keyword evidence="4 9" id="KW-0863">Zinc-finger</keyword>
<evidence type="ECO:0000259" key="11">
    <source>
        <dbReference type="PROSITE" id="PS50119"/>
    </source>
</evidence>
<evidence type="ECO:0000313" key="12">
    <source>
        <dbReference type="EMBL" id="PKA64622.1"/>
    </source>
</evidence>
<evidence type="ECO:0000256" key="9">
    <source>
        <dbReference type="PROSITE-ProRule" id="PRU00024"/>
    </source>
</evidence>
<keyword evidence="8" id="KW-0539">Nucleus</keyword>
<dbReference type="InterPro" id="IPR051979">
    <property type="entry name" value="B-box_zinc_finger"/>
</dbReference>
<dbReference type="InterPro" id="IPR049808">
    <property type="entry name" value="CONSTANS-like_Bbox1"/>
</dbReference>
<protein>
    <submittedName>
        <fullName evidence="12">Putative salt tolerance-like protein</fullName>
    </submittedName>
</protein>
<dbReference type="SMART" id="SM00336">
    <property type="entry name" value="BBOX"/>
    <property type="match status" value="2"/>
</dbReference>
<dbReference type="GO" id="GO:0005634">
    <property type="term" value="C:nucleus"/>
    <property type="evidence" value="ECO:0007669"/>
    <property type="project" value="UniProtKB-SubCell"/>
</dbReference>
<reference evidence="12 13" key="1">
    <citation type="journal article" date="2017" name="Nature">
        <title>The Apostasia genome and the evolution of orchids.</title>
        <authorList>
            <person name="Zhang G.Q."/>
            <person name="Liu K.W."/>
            <person name="Li Z."/>
            <person name="Lohaus R."/>
            <person name="Hsiao Y.Y."/>
            <person name="Niu S.C."/>
            <person name="Wang J.Y."/>
            <person name="Lin Y.C."/>
            <person name="Xu Q."/>
            <person name="Chen L.J."/>
            <person name="Yoshida K."/>
            <person name="Fujiwara S."/>
            <person name="Wang Z.W."/>
            <person name="Zhang Y.Q."/>
            <person name="Mitsuda N."/>
            <person name="Wang M."/>
            <person name="Liu G.H."/>
            <person name="Pecoraro L."/>
            <person name="Huang H.X."/>
            <person name="Xiao X.J."/>
            <person name="Lin M."/>
            <person name="Wu X.Y."/>
            <person name="Wu W.L."/>
            <person name="Chen Y.Y."/>
            <person name="Chang S.B."/>
            <person name="Sakamoto S."/>
            <person name="Ohme-Takagi M."/>
            <person name="Yagi M."/>
            <person name="Zeng S.J."/>
            <person name="Shen C.Y."/>
            <person name="Yeh C.M."/>
            <person name="Luo Y.B."/>
            <person name="Tsai W.C."/>
            <person name="Van de Peer Y."/>
            <person name="Liu Z.J."/>
        </authorList>
    </citation>
    <scope>NUCLEOTIDE SEQUENCE [LARGE SCALE GENOMIC DNA]</scope>
    <source>
        <strain evidence="13">cv. Shenzhen</strain>
        <tissue evidence="12">Stem</tissue>
    </source>
</reference>
<dbReference type="AlphaFoldDB" id="A0A2I0B9Z0"/>
<dbReference type="STRING" id="1088818.A0A2I0B9Z0"/>
<feature type="domain" description="B box-type" evidence="11">
    <location>
        <begin position="1"/>
        <end position="47"/>
    </location>
</feature>
<dbReference type="InterPro" id="IPR000315">
    <property type="entry name" value="Znf_B-box"/>
</dbReference>
<evidence type="ECO:0000256" key="4">
    <source>
        <dbReference type="ARBA" id="ARBA00022771"/>
    </source>
</evidence>
<evidence type="ECO:0000256" key="10">
    <source>
        <dbReference type="SAM" id="MobiDB-lite"/>
    </source>
</evidence>
<feature type="region of interest" description="Disordered" evidence="10">
    <location>
        <begin position="121"/>
        <end position="149"/>
    </location>
</feature>
<dbReference type="GO" id="GO:0009640">
    <property type="term" value="P:photomorphogenesis"/>
    <property type="evidence" value="ECO:0007669"/>
    <property type="project" value="TreeGrafter"/>
</dbReference>
<evidence type="ECO:0000256" key="1">
    <source>
        <dbReference type="ARBA" id="ARBA00004123"/>
    </source>
</evidence>
<keyword evidence="6" id="KW-0805">Transcription regulation</keyword>
<evidence type="ECO:0000256" key="5">
    <source>
        <dbReference type="ARBA" id="ARBA00022833"/>
    </source>
</evidence>
<keyword evidence="7" id="KW-0804">Transcription</keyword>
<evidence type="ECO:0000256" key="2">
    <source>
        <dbReference type="ARBA" id="ARBA00022723"/>
    </source>
</evidence>
<evidence type="ECO:0000256" key="6">
    <source>
        <dbReference type="ARBA" id="ARBA00023015"/>
    </source>
</evidence>
<feature type="domain" description="B box-type" evidence="11">
    <location>
        <begin position="58"/>
        <end position="105"/>
    </location>
</feature>
<dbReference type="EMBL" id="KZ451903">
    <property type="protein sequence ID" value="PKA64622.1"/>
    <property type="molecule type" value="Genomic_DNA"/>
</dbReference>
<dbReference type="Proteomes" id="UP000236161">
    <property type="component" value="Unassembled WGS sequence"/>
</dbReference>
<dbReference type="PROSITE" id="PS50119">
    <property type="entry name" value="ZF_BBOX"/>
    <property type="match status" value="2"/>
</dbReference>
<dbReference type="GO" id="GO:0008270">
    <property type="term" value="F:zinc ion binding"/>
    <property type="evidence" value="ECO:0007669"/>
    <property type="project" value="UniProtKB-KW"/>
</dbReference>
<accession>A0A2I0B9Z0</accession>
<proteinExistence type="predicted"/>